<sequence>MFSRSSRNLGETELRDLTEVGRKRTSERRLSILRRSADLGKLIKRMCPASSSDKMADPSKLATSSRSQRGTLSASQKNASQIRDSQEEEANGSLKSQAPGTTVRQQHKSSWGDQESDQENSINGDSDIEMSEDDNEEADPERQAHQKWKKEVAIDAMSAFERLPEQEEDDDTQEVVTEHTFNFKSQVRIRERKHLLDD</sequence>
<evidence type="ECO:0000313" key="2">
    <source>
        <dbReference type="EMBL" id="KAL3688336.1"/>
    </source>
</evidence>
<organism evidence="2 3">
    <name type="scientific">Riccia sorocarpa</name>
    <dbReference type="NCBI Taxonomy" id="122646"/>
    <lineage>
        <taxon>Eukaryota</taxon>
        <taxon>Viridiplantae</taxon>
        <taxon>Streptophyta</taxon>
        <taxon>Embryophyta</taxon>
        <taxon>Marchantiophyta</taxon>
        <taxon>Marchantiopsida</taxon>
        <taxon>Marchantiidae</taxon>
        <taxon>Marchantiales</taxon>
        <taxon>Ricciaceae</taxon>
        <taxon>Riccia</taxon>
    </lineage>
</organism>
<name>A0ABD3HBU7_9MARC</name>
<evidence type="ECO:0000313" key="3">
    <source>
        <dbReference type="Proteomes" id="UP001633002"/>
    </source>
</evidence>
<dbReference type="Proteomes" id="UP001633002">
    <property type="component" value="Unassembled WGS sequence"/>
</dbReference>
<feature type="compositionally biased region" description="Polar residues" evidence="1">
    <location>
        <begin position="61"/>
        <end position="83"/>
    </location>
</feature>
<dbReference type="EMBL" id="JBJQOH010000004">
    <property type="protein sequence ID" value="KAL3688336.1"/>
    <property type="molecule type" value="Genomic_DNA"/>
</dbReference>
<evidence type="ECO:0000256" key="1">
    <source>
        <dbReference type="SAM" id="MobiDB-lite"/>
    </source>
</evidence>
<accession>A0ABD3HBU7</accession>
<feature type="compositionally biased region" description="Basic and acidic residues" evidence="1">
    <location>
        <begin position="140"/>
        <end position="150"/>
    </location>
</feature>
<feature type="compositionally biased region" description="Polar residues" evidence="1">
    <location>
        <begin position="93"/>
        <end position="124"/>
    </location>
</feature>
<comment type="caution">
    <text evidence="2">The sequence shown here is derived from an EMBL/GenBank/DDBJ whole genome shotgun (WGS) entry which is preliminary data.</text>
</comment>
<reference evidence="2 3" key="1">
    <citation type="submission" date="2024-09" db="EMBL/GenBank/DDBJ databases">
        <title>Chromosome-scale assembly of Riccia sorocarpa.</title>
        <authorList>
            <person name="Paukszto L."/>
        </authorList>
    </citation>
    <scope>NUCLEOTIDE SEQUENCE [LARGE SCALE GENOMIC DNA]</scope>
    <source>
        <strain evidence="2">LP-2024</strain>
        <tissue evidence="2">Aerial parts of the thallus</tissue>
    </source>
</reference>
<feature type="region of interest" description="Disordered" evidence="1">
    <location>
        <begin position="1"/>
        <end position="29"/>
    </location>
</feature>
<feature type="region of interest" description="Disordered" evidence="1">
    <location>
        <begin position="44"/>
        <end position="150"/>
    </location>
</feature>
<feature type="compositionally biased region" description="Acidic residues" evidence="1">
    <location>
        <begin position="126"/>
        <end position="139"/>
    </location>
</feature>
<protein>
    <submittedName>
        <fullName evidence="2">Uncharacterized protein</fullName>
    </submittedName>
</protein>
<feature type="compositionally biased region" description="Basic and acidic residues" evidence="1">
    <location>
        <begin position="10"/>
        <end position="29"/>
    </location>
</feature>
<keyword evidence="3" id="KW-1185">Reference proteome</keyword>
<gene>
    <name evidence="2" type="ORF">R1sor_014645</name>
</gene>
<dbReference type="AlphaFoldDB" id="A0ABD3HBU7"/>
<proteinExistence type="predicted"/>